<accession>A0A1I5E0Z8</accession>
<evidence type="ECO:0000256" key="7">
    <source>
        <dbReference type="ARBA" id="ARBA00023065"/>
    </source>
</evidence>
<feature type="signal peptide" evidence="11">
    <location>
        <begin position="1"/>
        <end position="24"/>
    </location>
</feature>
<keyword evidence="10" id="KW-0998">Cell outer membrane</keyword>
<evidence type="ECO:0000256" key="10">
    <source>
        <dbReference type="ARBA" id="ARBA00023237"/>
    </source>
</evidence>
<keyword evidence="14" id="KW-1185">Reference proteome</keyword>
<dbReference type="PANTHER" id="PTHR34501:SF9">
    <property type="entry name" value="MAJOR OUTER MEMBRANE PROTEIN P.IA"/>
    <property type="match status" value="1"/>
</dbReference>
<evidence type="ECO:0000313" key="13">
    <source>
        <dbReference type="EMBL" id="SFO05178.1"/>
    </source>
</evidence>
<keyword evidence="9" id="KW-0472">Membrane</keyword>
<dbReference type="InterPro" id="IPR002299">
    <property type="entry name" value="Porin_Neis"/>
</dbReference>
<dbReference type="InterPro" id="IPR050298">
    <property type="entry name" value="Gram-neg_bact_OMP"/>
</dbReference>
<dbReference type="Pfam" id="PF13609">
    <property type="entry name" value="Porin_4"/>
    <property type="match status" value="1"/>
</dbReference>
<comment type="subcellular location">
    <subcellularLocation>
        <location evidence="1">Cell outer membrane</location>
        <topology evidence="1">Multi-pass membrane protein</topology>
    </subcellularLocation>
</comment>
<gene>
    <name evidence="13" type="ORF">SAMN05660284_02805</name>
</gene>
<organism evidence="13 14">
    <name type="scientific">Formivibrio citricus</name>
    <dbReference type="NCBI Taxonomy" id="83765"/>
    <lineage>
        <taxon>Bacteria</taxon>
        <taxon>Pseudomonadati</taxon>
        <taxon>Pseudomonadota</taxon>
        <taxon>Betaproteobacteria</taxon>
        <taxon>Neisseriales</taxon>
        <taxon>Chitinibacteraceae</taxon>
        <taxon>Formivibrio</taxon>
    </lineage>
</organism>
<keyword evidence="5" id="KW-0812">Transmembrane</keyword>
<keyword evidence="6 11" id="KW-0732">Signal</keyword>
<protein>
    <submittedName>
        <fullName evidence="13">Outer membrane protein (Porin)</fullName>
    </submittedName>
</protein>
<dbReference type="GO" id="GO:0046930">
    <property type="term" value="C:pore complex"/>
    <property type="evidence" value="ECO:0007669"/>
    <property type="project" value="UniProtKB-KW"/>
</dbReference>
<evidence type="ECO:0000256" key="3">
    <source>
        <dbReference type="ARBA" id="ARBA00022448"/>
    </source>
</evidence>
<dbReference type="Proteomes" id="UP000242869">
    <property type="component" value="Unassembled WGS sequence"/>
</dbReference>
<feature type="domain" description="Porin" evidence="12">
    <location>
        <begin position="11"/>
        <end position="345"/>
    </location>
</feature>
<dbReference type="PANTHER" id="PTHR34501">
    <property type="entry name" value="PROTEIN YDDL-RELATED"/>
    <property type="match status" value="1"/>
</dbReference>
<dbReference type="EMBL" id="FOVE01000032">
    <property type="protein sequence ID" value="SFO05178.1"/>
    <property type="molecule type" value="Genomic_DNA"/>
</dbReference>
<dbReference type="GO" id="GO:0006811">
    <property type="term" value="P:monoatomic ion transport"/>
    <property type="evidence" value="ECO:0007669"/>
    <property type="project" value="UniProtKB-KW"/>
</dbReference>
<evidence type="ECO:0000256" key="9">
    <source>
        <dbReference type="ARBA" id="ARBA00023136"/>
    </source>
</evidence>
<keyword evidence="3" id="KW-0813">Transport</keyword>
<dbReference type="GO" id="GO:0009279">
    <property type="term" value="C:cell outer membrane"/>
    <property type="evidence" value="ECO:0007669"/>
    <property type="project" value="UniProtKB-SubCell"/>
</dbReference>
<evidence type="ECO:0000256" key="6">
    <source>
        <dbReference type="ARBA" id="ARBA00022729"/>
    </source>
</evidence>
<evidence type="ECO:0000256" key="1">
    <source>
        <dbReference type="ARBA" id="ARBA00004571"/>
    </source>
</evidence>
<reference evidence="14" key="1">
    <citation type="submission" date="2016-10" db="EMBL/GenBank/DDBJ databases">
        <authorList>
            <person name="Varghese N."/>
            <person name="Submissions S."/>
        </authorList>
    </citation>
    <scope>NUCLEOTIDE SEQUENCE [LARGE SCALE GENOMIC DNA]</scope>
    <source>
        <strain evidence="14">DSM 6150</strain>
    </source>
</reference>
<comment type="subunit">
    <text evidence="2">Homotrimer.</text>
</comment>
<dbReference type="GO" id="GO:0015288">
    <property type="term" value="F:porin activity"/>
    <property type="evidence" value="ECO:0007669"/>
    <property type="project" value="UniProtKB-KW"/>
</dbReference>
<feature type="chain" id="PRO_5017187388" evidence="11">
    <location>
        <begin position="25"/>
        <end position="380"/>
    </location>
</feature>
<evidence type="ECO:0000259" key="12">
    <source>
        <dbReference type="Pfam" id="PF13609"/>
    </source>
</evidence>
<dbReference type="AlphaFoldDB" id="A0A1I5E0Z8"/>
<sequence length="380" mass="40694">MVNFMKKILFATVASAFVMPVAMADVTVYGFAATGVEYSKISDNGPNDLTRARLVDYDSRIGFKGADKLDNGMQLYWQVENKYYTGSGDKTGYFGDRDTLVKLKGNFGEILVGKFYDVAGQTITNVAGAQDSWTPGLTYSLGTGNSAAGLATTFNAKHAFGAASNVFNGAPRVNNAIQYSTPNIQGFKGKVLYDFGAKTSAYNHNGMQASLGYKSKLFNLGGAYKQVNDSYLSANSATAAEDYYKNYVIGGNIQPIDKLNISALWNRVKARSGSDEAKQDGWAIGVNYAMGKHGMGVHYAKVGDYTKNGNKVGDSGAYGVAAHYFYFMSKQTRAFVAASLTRNDKNAGLQMQASTSLTSGITVANGSKTTLATAGIRTDF</sequence>
<evidence type="ECO:0000256" key="2">
    <source>
        <dbReference type="ARBA" id="ARBA00011233"/>
    </source>
</evidence>
<keyword evidence="8" id="KW-0626">Porin</keyword>
<dbReference type="CDD" id="cd00342">
    <property type="entry name" value="gram_neg_porins"/>
    <property type="match status" value="1"/>
</dbReference>
<dbReference type="Gene3D" id="2.40.160.10">
    <property type="entry name" value="Porin"/>
    <property type="match status" value="1"/>
</dbReference>
<evidence type="ECO:0000256" key="4">
    <source>
        <dbReference type="ARBA" id="ARBA00022452"/>
    </source>
</evidence>
<name>A0A1I5E0Z8_9NEIS</name>
<evidence type="ECO:0000256" key="8">
    <source>
        <dbReference type="ARBA" id="ARBA00023114"/>
    </source>
</evidence>
<evidence type="ECO:0000256" key="5">
    <source>
        <dbReference type="ARBA" id="ARBA00022692"/>
    </source>
</evidence>
<evidence type="ECO:0000256" key="11">
    <source>
        <dbReference type="SAM" id="SignalP"/>
    </source>
</evidence>
<proteinExistence type="predicted"/>
<dbReference type="STRING" id="83765.SAMN05660284_02805"/>
<keyword evidence="7" id="KW-0406">Ion transport</keyword>
<keyword evidence="4" id="KW-1134">Transmembrane beta strand</keyword>
<dbReference type="InterPro" id="IPR033900">
    <property type="entry name" value="Gram_neg_porin_domain"/>
</dbReference>
<dbReference type="InterPro" id="IPR023614">
    <property type="entry name" value="Porin_dom_sf"/>
</dbReference>
<evidence type="ECO:0000313" key="14">
    <source>
        <dbReference type="Proteomes" id="UP000242869"/>
    </source>
</evidence>
<dbReference type="SUPFAM" id="SSF56935">
    <property type="entry name" value="Porins"/>
    <property type="match status" value="1"/>
</dbReference>
<dbReference type="PRINTS" id="PR00184">
    <property type="entry name" value="NEISSPPORIN"/>
</dbReference>